<evidence type="ECO:0000256" key="4">
    <source>
        <dbReference type="ARBA" id="ARBA00023136"/>
    </source>
</evidence>
<dbReference type="InterPro" id="IPR049326">
    <property type="entry name" value="Rhodopsin_dom_fungi"/>
</dbReference>
<feature type="compositionally biased region" description="Polar residues" evidence="6">
    <location>
        <begin position="321"/>
        <end position="331"/>
    </location>
</feature>
<evidence type="ECO:0000256" key="2">
    <source>
        <dbReference type="ARBA" id="ARBA00022692"/>
    </source>
</evidence>
<comment type="similarity">
    <text evidence="5">Belongs to the SAT4 family.</text>
</comment>
<sequence length="358" mass="39790">MDPTKLSPEMLENYPAMKPPPGKTTDLHNPGKDGSNATQTIIVTAVLTGVTVFVLLLRLWTKLLVVRSPGWDDYTSIGATVGAVAYASLIIYVFSHGFGYHEWNVPLGTLVDLTDYLNAITYIYKPFMLLAKLSLCIFFLNIFGSKRGMRWGIYFAIAYNVILQVTAFFLAIFLCLPGRPSFWTCSNKISVLNVVTSGFNAFIDVYLLILPLIGIAQLQLHQRRKVMLCLVFFTGLLAVVSSILGIAYRVKQNSTKDTSWAFAPEIILVTFELEATIMVGCFPTLPALFKSNHPLSLSSLWSRLESNSSHLFRSSIRKSSNRSQGSSTKPTIQEHTHWAKQSLDSTEVQLVPVHGSQV</sequence>
<feature type="transmembrane region" description="Helical" evidence="7">
    <location>
        <begin position="37"/>
        <end position="57"/>
    </location>
</feature>
<evidence type="ECO:0000256" key="3">
    <source>
        <dbReference type="ARBA" id="ARBA00022989"/>
    </source>
</evidence>
<feature type="transmembrane region" description="Helical" evidence="7">
    <location>
        <begin position="152"/>
        <end position="174"/>
    </location>
</feature>
<evidence type="ECO:0000256" key="5">
    <source>
        <dbReference type="ARBA" id="ARBA00038359"/>
    </source>
</evidence>
<dbReference type="Proteomes" id="UP000800092">
    <property type="component" value="Unassembled WGS sequence"/>
</dbReference>
<dbReference type="AlphaFoldDB" id="A0A6A6H9Y1"/>
<feature type="transmembrane region" description="Helical" evidence="7">
    <location>
        <begin position="77"/>
        <end position="99"/>
    </location>
</feature>
<feature type="transmembrane region" description="Helical" evidence="7">
    <location>
        <begin position="119"/>
        <end position="140"/>
    </location>
</feature>
<evidence type="ECO:0000256" key="7">
    <source>
        <dbReference type="SAM" id="Phobius"/>
    </source>
</evidence>
<evidence type="ECO:0000256" key="1">
    <source>
        <dbReference type="ARBA" id="ARBA00004141"/>
    </source>
</evidence>
<evidence type="ECO:0000313" key="9">
    <source>
        <dbReference type="EMBL" id="KAF2234807.1"/>
    </source>
</evidence>
<name>A0A6A6H9Y1_VIRVR</name>
<feature type="transmembrane region" description="Helical" evidence="7">
    <location>
        <begin position="194"/>
        <end position="214"/>
    </location>
</feature>
<dbReference type="InterPro" id="IPR052337">
    <property type="entry name" value="SAT4-like"/>
</dbReference>
<evidence type="ECO:0000313" key="10">
    <source>
        <dbReference type="Proteomes" id="UP000800092"/>
    </source>
</evidence>
<dbReference type="GO" id="GO:0016020">
    <property type="term" value="C:membrane"/>
    <property type="evidence" value="ECO:0007669"/>
    <property type="project" value="UniProtKB-SubCell"/>
</dbReference>
<keyword evidence="2 7" id="KW-0812">Transmembrane</keyword>
<proteinExistence type="inferred from homology"/>
<feature type="transmembrane region" description="Helical" evidence="7">
    <location>
        <begin position="266"/>
        <end position="289"/>
    </location>
</feature>
<dbReference type="EMBL" id="ML991796">
    <property type="protein sequence ID" value="KAF2234807.1"/>
    <property type="molecule type" value="Genomic_DNA"/>
</dbReference>
<keyword evidence="3 7" id="KW-1133">Transmembrane helix</keyword>
<evidence type="ECO:0000256" key="6">
    <source>
        <dbReference type="SAM" id="MobiDB-lite"/>
    </source>
</evidence>
<protein>
    <recommendedName>
        <fullName evidence="8">Rhodopsin domain-containing protein</fullName>
    </recommendedName>
</protein>
<reference evidence="9" key="1">
    <citation type="journal article" date="2020" name="Stud. Mycol.">
        <title>101 Dothideomycetes genomes: a test case for predicting lifestyles and emergence of pathogens.</title>
        <authorList>
            <person name="Haridas S."/>
            <person name="Albert R."/>
            <person name="Binder M."/>
            <person name="Bloem J."/>
            <person name="Labutti K."/>
            <person name="Salamov A."/>
            <person name="Andreopoulos B."/>
            <person name="Baker S."/>
            <person name="Barry K."/>
            <person name="Bills G."/>
            <person name="Bluhm B."/>
            <person name="Cannon C."/>
            <person name="Castanera R."/>
            <person name="Culley D."/>
            <person name="Daum C."/>
            <person name="Ezra D."/>
            <person name="Gonzalez J."/>
            <person name="Henrissat B."/>
            <person name="Kuo A."/>
            <person name="Liang C."/>
            <person name="Lipzen A."/>
            <person name="Lutzoni F."/>
            <person name="Magnuson J."/>
            <person name="Mondo S."/>
            <person name="Nolan M."/>
            <person name="Ohm R."/>
            <person name="Pangilinan J."/>
            <person name="Park H.-J."/>
            <person name="Ramirez L."/>
            <person name="Alfaro M."/>
            <person name="Sun H."/>
            <person name="Tritt A."/>
            <person name="Yoshinaga Y."/>
            <person name="Zwiers L.-H."/>
            <person name="Turgeon B."/>
            <person name="Goodwin S."/>
            <person name="Spatafora J."/>
            <person name="Crous P."/>
            <person name="Grigoriev I."/>
        </authorList>
    </citation>
    <scope>NUCLEOTIDE SEQUENCE</scope>
    <source>
        <strain evidence="9">Tuck. ex Michener</strain>
    </source>
</reference>
<keyword evidence="4 7" id="KW-0472">Membrane</keyword>
<organism evidence="9 10">
    <name type="scientific">Viridothelium virens</name>
    <name type="common">Speckled blister lichen</name>
    <name type="synonym">Trypethelium virens</name>
    <dbReference type="NCBI Taxonomy" id="1048519"/>
    <lineage>
        <taxon>Eukaryota</taxon>
        <taxon>Fungi</taxon>
        <taxon>Dikarya</taxon>
        <taxon>Ascomycota</taxon>
        <taxon>Pezizomycotina</taxon>
        <taxon>Dothideomycetes</taxon>
        <taxon>Dothideomycetes incertae sedis</taxon>
        <taxon>Trypetheliales</taxon>
        <taxon>Trypetheliaceae</taxon>
        <taxon>Viridothelium</taxon>
    </lineage>
</organism>
<comment type="subcellular location">
    <subcellularLocation>
        <location evidence="1">Membrane</location>
        <topology evidence="1">Multi-pass membrane protein</topology>
    </subcellularLocation>
</comment>
<feature type="region of interest" description="Disordered" evidence="6">
    <location>
        <begin position="1"/>
        <end position="31"/>
    </location>
</feature>
<keyword evidence="10" id="KW-1185">Reference proteome</keyword>
<dbReference type="OrthoDB" id="408702at2759"/>
<dbReference type="PANTHER" id="PTHR33048">
    <property type="entry name" value="PTH11-LIKE INTEGRAL MEMBRANE PROTEIN (AFU_ORTHOLOGUE AFUA_5G11245)"/>
    <property type="match status" value="1"/>
</dbReference>
<accession>A0A6A6H9Y1</accession>
<dbReference type="PANTHER" id="PTHR33048:SF158">
    <property type="entry name" value="MEMBRANE PROTEIN PTH11-LIKE, PUTATIVE-RELATED"/>
    <property type="match status" value="1"/>
</dbReference>
<dbReference type="Pfam" id="PF20684">
    <property type="entry name" value="Fung_rhodopsin"/>
    <property type="match status" value="1"/>
</dbReference>
<feature type="transmembrane region" description="Helical" evidence="7">
    <location>
        <begin position="226"/>
        <end position="246"/>
    </location>
</feature>
<evidence type="ECO:0000259" key="8">
    <source>
        <dbReference type="Pfam" id="PF20684"/>
    </source>
</evidence>
<feature type="domain" description="Rhodopsin" evidence="8">
    <location>
        <begin position="57"/>
        <end position="290"/>
    </location>
</feature>
<feature type="region of interest" description="Disordered" evidence="6">
    <location>
        <begin position="315"/>
        <end position="334"/>
    </location>
</feature>
<gene>
    <name evidence="9" type="ORF">EV356DRAFT_466327</name>
</gene>